<evidence type="ECO:0000256" key="1">
    <source>
        <dbReference type="SAM" id="MobiDB-lite"/>
    </source>
</evidence>
<accession>A0AAD5BA03</accession>
<evidence type="ECO:0000313" key="4">
    <source>
        <dbReference type="Proteomes" id="UP001204833"/>
    </source>
</evidence>
<dbReference type="RefSeq" id="XP_051606515.1">
    <property type="nucleotide sequence ID" value="XM_051754580.1"/>
</dbReference>
<feature type="region of interest" description="Disordered" evidence="1">
    <location>
        <begin position="1"/>
        <end position="30"/>
    </location>
</feature>
<keyword evidence="2" id="KW-0812">Transmembrane</keyword>
<feature type="compositionally biased region" description="Basic and acidic residues" evidence="1">
    <location>
        <begin position="11"/>
        <end position="30"/>
    </location>
</feature>
<dbReference type="EMBL" id="JAIHNG010000173">
    <property type="protein sequence ID" value="KAI5949005.1"/>
    <property type="molecule type" value="Genomic_DNA"/>
</dbReference>
<dbReference type="AlphaFoldDB" id="A0AAD5BA03"/>
<reference evidence="3 4" key="1">
    <citation type="journal article" date="2022" name="DNA Res.">
        <title>Genome analysis of five recently described species of the CUG-Ser clade uncovers Candida theae as a new hybrid lineage with pathogenic potential in the Candida parapsilosis species complex.</title>
        <authorList>
            <person name="Mixao V."/>
            <person name="Del Olmo V."/>
            <person name="Hegedusova E."/>
            <person name="Saus E."/>
            <person name="Pryszcz L."/>
            <person name="Cillingova A."/>
            <person name="Nosek J."/>
            <person name="Gabaldon T."/>
        </authorList>
    </citation>
    <scope>NUCLEOTIDE SEQUENCE [LARGE SCALE GENOMIC DNA]</scope>
    <source>
        <strain evidence="3 4">CBS 12239</strain>
    </source>
</reference>
<name>A0AAD5BA03_9ASCO</name>
<gene>
    <name evidence="3" type="ORF">KGF57_005009</name>
</gene>
<feature type="non-terminal residue" evidence="3">
    <location>
        <position position="164"/>
    </location>
</feature>
<keyword evidence="2" id="KW-0472">Membrane</keyword>
<keyword evidence="2" id="KW-1133">Transmembrane helix</keyword>
<sequence length="164" mass="18274">MADSSDTASIDSHKITPYEQTTGHHNEPLAKKISHSLEQFRSRDSEDEKELARLVTNNQGVEKIKSELHEGAGRLGPLEPELDIKRELTHADPNSDFNENDPWKYPLDLDTGLRIVQWVENDKQNPKTFGKGRKWLFTGLLGSICFVVALGSAIVTGDLGRPAV</sequence>
<organism evidence="3 4">
    <name type="scientific">Candida theae</name>
    <dbReference type="NCBI Taxonomy" id="1198502"/>
    <lineage>
        <taxon>Eukaryota</taxon>
        <taxon>Fungi</taxon>
        <taxon>Dikarya</taxon>
        <taxon>Ascomycota</taxon>
        <taxon>Saccharomycotina</taxon>
        <taxon>Pichiomycetes</taxon>
        <taxon>Debaryomycetaceae</taxon>
        <taxon>Candida/Lodderomyces clade</taxon>
        <taxon>Candida</taxon>
    </lineage>
</organism>
<protein>
    <submittedName>
        <fullName evidence="3">NAG4</fullName>
    </submittedName>
</protein>
<comment type="caution">
    <text evidence="3">The sequence shown here is derived from an EMBL/GenBank/DDBJ whole genome shotgun (WGS) entry which is preliminary data.</text>
</comment>
<evidence type="ECO:0000313" key="3">
    <source>
        <dbReference type="EMBL" id="KAI5949005.1"/>
    </source>
</evidence>
<feature type="compositionally biased region" description="Polar residues" evidence="1">
    <location>
        <begin position="1"/>
        <end position="10"/>
    </location>
</feature>
<feature type="transmembrane region" description="Helical" evidence="2">
    <location>
        <begin position="135"/>
        <end position="155"/>
    </location>
</feature>
<dbReference type="Proteomes" id="UP001204833">
    <property type="component" value="Unassembled WGS sequence"/>
</dbReference>
<keyword evidence="4" id="KW-1185">Reference proteome</keyword>
<proteinExistence type="predicted"/>
<evidence type="ECO:0000256" key="2">
    <source>
        <dbReference type="SAM" id="Phobius"/>
    </source>
</evidence>
<dbReference type="GeneID" id="76153053"/>